<dbReference type="GeneTree" id="ENSGT00940000164525"/>
<name>F6YJM6_CIOIN</name>
<dbReference type="PANTHER" id="PTHR11785:SF512">
    <property type="entry name" value="SOBREMESA, ISOFORM B"/>
    <property type="match status" value="1"/>
</dbReference>
<accession>F6YJM6</accession>
<evidence type="ECO:0000256" key="1">
    <source>
        <dbReference type="ARBA" id="ARBA00004141"/>
    </source>
</evidence>
<dbReference type="PANTHER" id="PTHR11785">
    <property type="entry name" value="AMINO ACID TRANSPORTER"/>
    <property type="match status" value="1"/>
</dbReference>
<comment type="subcellular location">
    <subcellularLocation>
        <location evidence="1">Membrane</location>
        <topology evidence="1">Multi-pass membrane protein</topology>
    </subcellularLocation>
</comment>
<organism evidence="6 7">
    <name type="scientific">Ciona intestinalis</name>
    <name type="common">Transparent sea squirt</name>
    <name type="synonym">Ascidia intestinalis</name>
    <dbReference type="NCBI Taxonomy" id="7719"/>
    <lineage>
        <taxon>Eukaryota</taxon>
        <taxon>Metazoa</taxon>
        <taxon>Chordata</taxon>
        <taxon>Tunicata</taxon>
        <taxon>Ascidiacea</taxon>
        <taxon>Phlebobranchia</taxon>
        <taxon>Cionidae</taxon>
        <taxon>Ciona</taxon>
    </lineage>
</organism>
<dbReference type="GO" id="GO:0003333">
    <property type="term" value="P:amino acid transmembrane transport"/>
    <property type="evidence" value="ECO:0000318"/>
    <property type="project" value="GO_Central"/>
</dbReference>
<dbReference type="HOGENOM" id="CLU_007946_3_0_1"/>
<feature type="transmembrane region" description="Helical" evidence="5">
    <location>
        <begin position="416"/>
        <end position="437"/>
    </location>
</feature>
<dbReference type="Ensembl" id="ENSCINT00000003086.3">
    <property type="protein sequence ID" value="ENSCINP00000003086.3"/>
    <property type="gene ID" value="ENSCING00000001552.3"/>
</dbReference>
<dbReference type="GO" id="GO:0016020">
    <property type="term" value="C:membrane"/>
    <property type="evidence" value="ECO:0007669"/>
    <property type="project" value="UniProtKB-SubCell"/>
</dbReference>
<feature type="transmembrane region" description="Helical" evidence="5">
    <location>
        <begin position="195"/>
        <end position="216"/>
    </location>
</feature>
<evidence type="ECO:0000256" key="3">
    <source>
        <dbReference type="ARBA" id="ARBA00022989"/>
    </source>
</evidence>
<dbReference type="Gene3D" id="1.20.1740.10">
    <property type="entry name" value="Amino acid/polyamine transporter I"/>
    <property type="match status" value="1"/>
</dbReference>
<feature type="transmembrane region" description="Helical" evidence="5">
    <location>
        <begin position="331"/>
        <end position="350"/>
    </location>
</feature>
<dbReference type="InterPro" id="IPR002293">
    <property type="entry name" value="AA/rel_permease1"/>
</dbReference>
<protein>
    <submittedName>
        <fullName evidence="6">B(0,+)-type amino acid transporter 1-like</fullName>
    </submittedName>
</protein>
<dbReference type="AlphaFoldDB" id="F6YJM6"/>
<feature type="transmembrane region" description="Helical" evidence="5">
    <location>
        <begin position="237"/>
        <end position="258"/>
    </location>
</feature>
<dbReference type="Pfam" id="PF13520">
    <property type="entry name" value="AA_permease_2"/>
    <property type="match status" value="1"/>
</dbReference>
<proteinExistence type="predicted"/>
<reference evidence="6" key="2">
    <citation type="submission" date="2025-08" db="UniProtKB">
        <authorList>
            <consortium name="Ensembl"/>
        </authorList>
    </citation>
    <scope>IDENTIFICATION</scope>
</reference>
<sequence>GFVLKKEVGLLRGVSLIIGICVGFGIYFSPSKTLVATNGSIGLALLVWFTTGIMCTMSALCYCELGGLIKESGLDFAYFNAAYGPTVAFGYQWVAATAARCASNAAKILVFGEYFASLLRSFGICLENHSPAVKIIPVLVFLLLVAIQMRSEVAMSAMKFSILAILAIFGLKHLAQGDSPSMENFSNAFNTEQMQNVSFLGIFSAVYYCTYAYTGWQSLNAVVEEIKDPIKTLTRSIYIAMPLITCGYCFVNVAYFSVLTVEEITSSLAVAATFGEKVFGSCEWFIPSVVCISILGSLNGSYFANARVLFAAARMGHLPKLFSMIHMKYRTLTPAILYQATVTLILVAVGNLEGIMMAYVSWGWMTYGLSACSVLVLRWKHSEADRPYKVPILVPCVVCIFSTACVILPIVLNPNIYLLFGLLYLILGLGLYFIFVVKKRRLPGFHRLNKYFQRILQVCPPCFEAEKMTKNSRN</sequence>
<keyword evidence="4 5" id="KW-0472">Membrane</keyword>
<evidence type="ECO:0000256" key="4">
    <source>
        <dbReference type="ARBA" id="ARBA00023136"/>
    </source>
</evidence>
<gene>
    <name evidence="6" type="primary">LOC100177912</name>
</gene>
<keyword evidence="2 5" id="KW-0812">Transmembrane</keyword>
<evidence type="ECO:0000256" key="2">
    <source>
        <dbReference type="ARBA" id="ARBA00022692"/>
    </source>
</evidence>
<feature type="transmembrane region" description="Helical" evidence="5">
    <location>
        <begin position="356"/>
        <end position="378"/>
    </location>
</feature>
<keyword evidence="7" id="KW-1185">Reference proteome</keyword>
<evidence type="ECO:0000313" key="6">
    <source>
        <dbReference type="Ensembl" id="ENSCINP00000003086.3"/>
    </source>
</evidence>
<feature type="transmembrane region" description="Helical" evidence="5">
    <location>
        <begin position="390"/>
        <end position="410"/>
    </location>
</feature>
<feature type="transmembrane region" description="Helical" evidence="5">
    <location>
        <begin position="157"/>
        <end position="175"/>
    </location>
</feature>
<feature type="transmembrane region" description="Helical" evidence="5">
    <location>
        <begin position="41"/>
        <end position="63"/>
    </location>
</feature>
<dbReference type="GO" id="GO:0015179">
    <property type="term" value="F:L-amino acid transmembrane transporter activity"/>
    <property type="evidence" value="ECO:0000318"/>
    <property type="project" value="GO_Central"/>
</dbReference>
<feature type="transmembrane region" description="Helical" evidence="5">
    <location>
        <begin position="9"/>
        <end position="29"/>
    </location>
</feature>
<reference evidence="7" key="1">
    <citation type="journal article" date="2002" name="Science">
        <title>The draft genome of Ciona intestinalis: insights into chordate and vertebrate origins.</title>
        <authorList>
            <person name="Dehal P."/>
            <person name="Satou Y."/>
            <person name="Campbell R.K."/>
            <person name="Chapman J."/>
            <person name="Degnan B."/>
            <person name="De Tomaso A."/>
            <person name="Davidson B."/>
            <person name="Di Gregorio A."/>
            <person name="Gelpke M."/>
            <person name="Goodstein D.M."/>
            <person name="Harafuji N."/>
            <person name="Hastings K.E."/>
            <person name="Ho I."/>
            <person name="Hotta K."/>
            <person name="Huang W."/>
            <person name="Kawashima T."/>
            <person name="Lemaire P."/>
            <person name="Martinez D."/>
            <person name="Meinertzhagen I.A."/>
            <person name="Necula S."/>
            <person name="Nonaka M."/>
            <person name="Putnam N."/>
            <person name="Rash S."/>
            <person name="Saiga H."/>
            <person name="Satake M."/>
            <person name="Terry A."/>
            <person name="Yamada L."/>
            <person name="Wang H.G."/>
            <person name="Awazu S."/>
            <person name="Azumi K."/>
            <person name="Boore J."/>
            <person name="Branno M."/>
            <person name="Chin-Bow S."/>
            <person name="DeSantis R."/>
            <person name="Doyle S."/>
            <person name="Francino P."/>
            <person name="Keys D.N."/>
            <person name="Haga S."/>
            <person name="Hayashi H."/>
            <person name="Hino K."/>
            <person name="Imai K.S."/>
            <person name="Inaba K."/>
            <person name="Kano S."/>
            <person name="Kobayashi K."/>
            <person name="Kobayashi M."/>
            <person name="Lee B.I."/>
            <person name="Makabe K.W."/>
            <person name="Manohar C."/>
            <person name="Matassi G."/>
            <person name="Medina M."/>
            <person name="Mochizuki Y."/>
            <person name="Mount S."/>
            <person name="Morishita T."/>
            <person name="Miura S."/>
            <person name="Nakayama A."/>
            <person name="Nishizaka S."/>
            <person name="Nomoto H."/>
            <person name="Ohta F."/>
            <person name="Oishi K."/>
            <person name="Rigoutsos I."/>
            <person name="Sano M."/>
            <person name="Sasaki A."/>
            <person name="Sasakura Y."/>
            <person name="Shoguchi E."/>
            <person name="Shin-i T."/>
            <person name="Spagnuolo A."/>
            <person name="Stainier D."/>
            <person name="Suzuki M.M."/>
            <person name="Tassy O."/>
            <person name="Takatori N."/>
            <person name="Tokuoka M."/>
            <person name="Yagi K."/>
            <person name="Yoshizaki F."/>
            <person name="Wada S."/>
            <person name="Zhang C."/>
            <person name="Hyatt P.D."/>
            <person name="Larimer F."/>
            <person name="Detter C."/>
            <person name="Doggett N."/>
            <person name="Glavina T."/>
            <person name="Hawkins T."/>
            <person name="Richardson P."/>
            <person name="Lucas S."/>
            <person name="Kohara Y."/>
            <person name="Levine M."/>
            <person name="Satoh N."/>
            <person name="Rokhsar D.S."/>
        </authorList>
    </citation>
    <scope>NUCLEOTIDE SEQUENCE [LARGE SCALE GENOMIC DNA]</scope>
</reference>
<feature type="transmembrane region" description="Helical" evidence="5">
    <location>
        <begin position="284"/>
        <end position="310"/>
    </location>
</feature>
<evidence type="ECO:0000313" key="7">
    <source>
        <dbReference type="Proteomes" id="UP000008144"/>
    </source>
</evidence>
<keyword evidence="3 5" id="KW-1133">Transmembrane helix</keyword>
<evidence type="ECO:0000256" key="5">
    <source>
        <dbReference type="SAM" id="Phobius"/>
    </source>
</evidence>
<dbReference type="OMA" id="CIFSTAC"/>
<dbReference type="PIRSF" id="PIRSF006060">
    <property type="entry name" value="AA_transporter"/>
    <property type="match status" value="1"/>
</dbReference>
<dbReference type="InterPro" id="IPR050598">
    <property type="entry name" value="AminoAcid_Transporter"/>
</dbReference>
<reference evidence="6" key="3">
    <citation type="submission" date="2025-09" db="UniProtKB">
        <authorList>
            <consortium name="Ensembl"/>
        </authorList>
    </citation>
    <scope>IDENTIFICATION</scope>
</reference>
<dbReference type="Proteomes" id="UP000008144">
    <property type="component" value="Unassembled WGS sequence"/>
</dbReference>
<dbReference type="InParanoid" id="F6YJM6"/>